<feature type="compositionally biased region" description="Basic and acidic residues" evidence="3">
    <location>
        <begin position="365"/>
        <end position="416"/>
    </location>
</feature>
<evidence type="ECO:0000256" key="3">
    <source>
        <dbReference type="SAM" id="MobiDB-lite"/>
    </source>
</evidence>
<feature type="compositionally biased region" description="Basic and acidic residues" evidence="3">
    <location>
        <begin position="328"/>
        <end position="337"/>
    </location>
</feature>
<dbReference type="Proteomes" id="UP001375240">
    <property type="component" value="Unassembled WGS sequence"/>
</dbReference>
<dbReference type="PANTHER" id="PTHR23236:SF11">
    <property type="entry name" value="EUKARYOTIC TRANSLATION INITIATION FACTOR 4H"/>
    <property type="match status" value="1"/>
</dbReference>
<evidence type="ECO:0000313" key="6">
    <source>
        <dbReference type="Proteomes" id="UP001375240"/>
    </source>
</evidence>
<feature type="compositionally biased region" description="Low complexity" evidence="3">
    <location>
        <begin position="245"/>
        <end position="255"/>
    </location>
</feature>
<feature type="compositionally biased region" description="Basic and acidic residues" evidence="3">
    <location>
        <begin position="218"/>
        <end position="244"/>
    </location>
</feature>
<keyword evidence="1 2" id="KW-0694">RNA-binding</keyword>
<accession>A0AAV9VCG7</accession>
<comment type="caution">
    <text evidence="5">The sequence shown here is derived from an EMBL/GenBank/DDBJ whole genome shotgun (WGS) entry which is preliminary data.</text>
</comment>
<feature type="domain" description="RRM" evidence="4">
    <location>
        <begin position="31"/>
        <end position="107"/>
    </location>
</feature>
<feature type="compositionally biased region" description="Polar residues" evidence="3">
    <location>
        <begin position="136"/>
        <end position="148"/>
    </location>
</feature>
<keyword evidence="6" id="KW-1185">Reference proteome</keyword>
<dbReference type="SMART" id="SM00360">
    <property type="entry name" value="RRM"/>
    <property type="match status" value="1"/>
</dbReference>
<dbReference type="GO" id="GO:0005730">
    <property type="term" value="C:nucleolus"/>
    <property type="evidence" value="ECO:0007669"/>
    <property type="project" value="TreeGrafter"/>
</dbReference>
<feature type="region of interest" description="Disordered" evidence="3">
    <location>
        <begin position="99"/>
        <end position="476"/>
    </location>
</feature>
<evidence type="ECO:0000313" key="5">
    <source>
        <dbReference type="EMBL" id="KAK6359670.1"/>
    </source>
</evidence>
<feature type="compositionally biased region" description="Basic and acidic residues" evidence="3">
    <location>
        <begin position="302"/>
        <end position="315"/>
    </location>
</feature>
<dbReference type="InterPro" id="IPR035979">
    <property type="entry name" value="RBD_domain_sf"/>
</dbReference>
<dbReference type="SUPFAM" id="SSF54928">
    <property type="entry name" value="RNA-binding domain, RBD"/>
    <property type="match status" value="1"/>
</dbReference>
<feature type="compositionally biased region" description="Basic and acidic residues" evidence="3">
    <location>
        <begin position="11"/>
        <end position="22"/>
    </location>
</feature>
<sequence>MGGGFGGFGGDRGDDRYPRRVELPLPTKPPYTAHVGNLSFDATEEDISIYFQECNISSVRLVRDRNVDRPKGFGYVEFHTLEGLKKALDLNNGQLAGRNVRVSVADPPKDRQDDRTNVDTWRRAGPLPPSEAPQMRRQNSRFNDNSSDAGGDNFSRRGSGFGRSERAEEGDGKFRDFNNWERKGPLPPPTPTDTQSESGRPPRHERGDRRRSPAVNPFDRERQPSLQGDDQRSERGDRPRRDYQRPAAPERAPTAAEKDNEWRRGARPDVPPDQLKEQYKAQQAAAQSTGSPPAGPQQAGPPRDKAPPSGPKERYIPPPSPGAPQTRPKLELKKRSENLPTDANQPAAADSKSNPFGGARPIDTTAREREVEEKRARQIAEKKAKEEKAKEEKKAAAQAARAEKAEKGDKKGKADATGDDANAAEADPEESTETKEELKQTKAVPKVQLPPETATKPVDDEGWSTVKRGRGTNGKV</sequence>
<reference evidence="5 6" key="1">
    <citation type="submission" date="2019-10" db="EMBL/GenBank/DDBJ databases">
        <authorList>
            <person name="Palmer J.M."/>
        </authorList>
    </citation>
    <scope>NUCLEOTIDE SEQUENCE [LARGE SCALE GENOMIC DNA]</scope>
    <source>
        <strain evidence="5 6">TWF696</strain>
    </source>
</reference>
<dbReference type="PROSITE" id="PS50102">
    <property type="entry name" value="RRM"/>
    <property type="match status" value="1"/>
</dbReference>
<feature type="compositionally biased region" description="Basic and acidic residues" evidence="3">
    <location>
        <begin position="256"/>
        <end position="267"/>
    </location>
</feature>
<dbReference type="InterPro" id="IPR000504">
    <property type="entry name" value="RRM_dom"/>
</dbReference>
<proteinExistence type="predicted"/>
<name>A0AAV9VCG7_9PEZI</name>
<dbReference type="EMBL" id="JAVHNQ010000001">
    <property type="protein sequence ID" value="KAK6359670.1"/>
    <property type="molecule type" value="Genomic_DNA"/>
</dbReference>
<feature type="compositionally biased region" description="Basic and acidic residues" evidence="3">
    <location>
        <begin position="163"/>
        <end position="184"/>
    </location>
</feature>
<dbReference type="PANTHER" id="PTHR23236">
    <property type="entry name" value="EUKARYOTIC TRANSLATION INITIATION FACTOR 4B/4H"/>
    <property type="match status" value="1"/>
</dbReference>
<protein>
    <recommendedName>
        <fullName evidence="4">RRM domain-containing protein</fullName>
    </recommendedName>
</protein>
<feature type="compositionally biased region" description="Basic and acidic residues" evidence="3">
    <location>
        <begin position="107"/>
        <end position="122"/>
    </location>
</feature>
<dbReference type="AlphaFoldDB" id="A0AAV9VCG7"/>
<dbReference type="InterPro" id="IPR012677">
    <property type="entry name" value="Nucleotide-bd_a/b_plait_sf"/>
</dbReference>
<evidence type="ECO:0000256" key="1">
    <source>
        <dbReference type="ARBA" id="ARBA00022884"/>
    </source>
</evidence>
<dbReference type="Pfam" id="PF00076">
    <property type="entry name" value="RRM_1"/>
    <property type="match status" value="1"/>
</dbReference>
<feature type="compositionally biased region" description="Basic and acidic residues" evidence="3">
    <location>
        <begin position="200"/>
        <end position="211"/>
    </location>
</feature>
<gene>
    <name evidence="5" type="ORF">TWF696_000814</name>
</gene>
<feature type="region of interest" description="Disordered" evidence="3">
    <location>
        <begin position="1"/>
        <end position="25"/>
    </location>
</feature>
<evidence type="ECO:0000256" key="2">
    <source>
        <dbReference type="PROSITE-ProRule" id="PRU00176"/>
    </source>
</evidence>
<feature type="compositionally biased region" description="Gly residues" evidence="3">
    <location>
        <begin position="1"/>
        <end position="10"/>
    </location>
</feature>
<evidence type="ECO:0000259" key="4">
    <source>
        <dbReference type="PROSITE" id="PS50102"/>
    </source>
</evidence>
<dbReference type="GO" id="GO:0003723">
    <property type="term" value="F:RNA binding"/>
    <property type="evidence" value="ECO:0007669"/>
    <property type="project" value="UniProtKB-UniRule"/>
</dbReference>
<dbReference type="Gene3D" id="3.30.70.330">
    <property type="match status" value="1"/>
</dbReference>
<organism evidence="5 6">
    <name type="scientific">Orbilia brochopaga</name>
    <dbReference type="NCBI Taxonomy" id="3140254"/>
    <lineage>
        <taxon>Eukaryota</taxon>
        <taxon>Fungi</taxon>
        <taxon>Dikarya</taxon>
        <taxon>Ascomycota</taxon>
        <taxon>Pezizomycotina</taxon>
        <taxon>Orbiliomycetes</taxon>
        <taxon>Orbiliales</taxon>
        <taxon>Orbiliaceae</taxon>
        <taxon>Orbilia</taxon>
    </lineage>
</organism>